<dbReference type="Proteomes" id="UP000190235">
    <property type="component" value="Chromosome I"/>
</dbReference>
<name>A0A1M7N127_9FLAO</name>
<dbReference type="EMBL" id="LT670848">
    <property type="protein sequence ID" value="SHM97209.1"/>
    <property type="molecule type" value="Genomic_DNA"/>
</dbReference>
<dbReference type="AlphaFoldDB" id="A0A1M7N127"/>
<protein>
    <submittedName>
        <fullName evidence="1">Uncharacterized conserved protein</fullName>
    </submittedName>
</protein>
<proteinExistence type="predicted"/>
<dbReference type="STRING" id="143223.SAMN05878281_2813"/>
<gene>
    <name evidence="1" type="ORF">SAMN05878281_2813</name>
</gene>
<keyword evidence="2" id="KW-1185">Reference proteome</keyword>
<evidence type="ECO:0000313" key="1">
    <source>
        <dbReference type="EMBL" id="SHM97209.1"/>
    </source>
</evidence>
<reference evidence="2" key="1">
    <citation type="submission" date="2016-11" db="EMBL/GenBank/DDBJ databases">
        <authorList>
            <person name="Varghese N."/>
            <person name="Submissions S."/>
        </authorList>
    </citation>
    <scope>NUCLEOTIDE SEQUENCE [LARGE SCALE GENOMIC DNA]</scope>
    <source>
        <strain evidence="2">ACAM 48</strain>
    </source>
</reference>
<dbReference type="RefSeq" id="WP_079735802.1">
    <property type="nucleotide sequence ID" value="NZ_LT670848.1"/>
</dbReference>
<dbReference type="SUPFAM" id="SSF101908">
    <property type="entry name" value="Putative isomerase YbhE"/>
    <property type="match status" value="1"/>
</dbReference>
<dbReference type="PROSITE" id="PS51257">
    <property type="entry name" value="PROKAR_LIPOPROTEIN"/>
    <property type="match status" value="1"/>
</dbReference>
<evidence type="ECO:0000313" key="2">
    <source>
        <dbReference type="Proteomes" id="UP000190235"/>
    </source>
</evidence>
<organism evidence="1 2">
    <name type="scientific">Salegentibacter salegens</name>
    <dbReference type="NCBI Taxonomy" id="143223"/>
    <lineage>
        <taxon>Bacteria</taxon>
        <taxon>Pseudomonadati</taxon>
        <taxon>Bacteroidota</taxon>
        <taxon>Flavobacteriia</taxon>
        <taxon>Flavobacteriales</taxon>
        <taxon>Flavobacteriaceae</taxon>
        <taxon>Salegentibacter</taxon>
    </lineage>
</organism>
<sequence length="417" mass="46869">MRFFYSLITLLLLLLMALFTSCEKDATEEEFYNVAVPVVKPIEEFRAMVKISEPRAISEAGKIYSYGDYVFINDDNKGIHIIDNSDHRNPVKIKFLEIPQNTDIAVKDDMLFANSAMDLVVFDISNMNNIKEGERMKNVFPNHNSRIPANASFVDSDNFNAETEVVIGYVMETRKIEMANDTQWLTNDGASFSESGNSSGGSGTGGSLARFNIHQDFLYVVDQNQLSVFNIAGLRNPELIKTEWVGRDIETIFHKENHLYLGSSTGMYIYSVEDPAAPQFKSMFSHILGCDPVVVQGDIAYVTIRGGNACGQDWSQLDVIDVADKSNPQLLQSYDMENPYGLGVKDDWLFVCDGTAGLKIYDTKNTPNLELIDHFQEINTYDVIPLEDVLLMVGDNTLFQYTYKGNEINLLSTFSLN</sequence>
<dbReference type="Pfam" id="PF08309">
    <property type="entry name" value="LVIVD"/>
    <property type="match status" value="3"/>
</dbReference>
<dbReference type="OrthoDB" id="1521841at2"/>
<dbReference type="InterPro" id="IPR013211">
    <property type="entry name" value="LVIVD"/>
</dbReference>
<accession>A0A1M7N127</accession>